<dbReference type="InterPro" id="IPR016130">
    <property type="entry name" value="Tyr_Pase_AS"/>
</dbReference>
<dbReference type="GO" id="GO:0004721">
    <property type="term" value="F:phosphoprotein phosphatase activity"/>
    <property type="evidence" value="ECO:0007669"/>
    <property type="project" value="InterPro"/>
</dbReference>
<sequence length="264" mass="28995">PPFHHCPGLPNLRDVGGYPLTVPTSPTTHSVTRGLLYRSADPSRITPQSLSLLRDTLGIRTVFDLRSVPEIQRDSEEVKRQKGVERVWTPVFREEDYSPEKVGVRYKAYTRGAEGFREAYRDILAAAGEAYAVGFRHLARGTGGRGQGGGQGATLVHCTAGKDRTGLLVAVLFGLLGVEKGRICEEYALTDRGLGLMKPVFKERLLRNEALRGDEEGVESLIGSRAENMRVTLELVDEVYGGAEGYLRKVVGLTDGEIEGLRRN</sequence>
<dbReference type="PROSITE" id="PS00383">
    <property type="entry name" value="TYR_PHOSPHATASE_1"/>
    <property type="match status" value="1"/>
</dbReference>
<dbReference type="PROSITE" id="PS50056">
    <property type="entry name" value="TYR_PHOSPHATASE_2"/>
    <property type="match status" value="1"/>
</dbReference>
<dbReference type="InterPro" id="IPR029021">
    <property type="entry name" value="Prot-tyrosine_phosphatase-like"/>
</dbReference>
<reference evidence="3" key="1">
    <citation type="journal article" date="2020" name="Stud. Mycol.">
        <title>101 Dothideomycetes genomes: A test case for predicting lifestyles and emergence of pathogens.</title>
        <authorList>
            <person name="Haridas S."/>
            <person name="Albert R."/>
            <person name="Binder M."/>
            <person name="Bloem J."/>
            <person name="LaButti K."/>
            <person name="Salamov A."/>
            <person name="Andreopoulos B."/>
            <person name="Baker S."/>
            <person name="Barry K."/>
            <person name="Bills G."/>
            <person name="Bluhm B."/>
            <person name="Cannon C."/>
            <person name="Castanera R."/>
            <person name="Culley D."/>
            <person name="Daum C."/>
            <person name="Ezra D."/>
            <person name="Gonzalez J."/>
            <person name="Henrissat B."/>
            <person name="Kuo A."/>
            <person name="Liang C."/>
            <person name="Lipzen A."/>
            <person name="Lutzoni F."/>
            <person name="Magnuson J."/>
            <person name="Mondo S."/>
            <person name="Nolan M."/>
            <person name="Ohm R."/>
            <person name="Pangilinan J."/>
            <person name="Park H.-J."/>
            <person name="Ramirez L."/>
            <person name="Alfaro M."/>
            <person name="Sun H."/>
            <person name="Tritt A."/>
            <person name="Yoshinaga Y."/>
            <person name="Zwiers L.-H."/>
            <person name="Turgeon B."/>
            <person name="Goodwin S."/>
            <person name="Spatafora J."/>
            <person name="Crous P."/>
            <person name="Grigoriev I."/>
        </authorList>
    </citation>
    <scope>NUCLEOTIDE SEQUENCE [LARGE SCALE GENOMIC DNA]</scope>
    <source>
        <strain evidence="3">CECT 20119</strain>
    </source>
</reference>
<dbReference type="AlphaFoldDB" id="A0A6A6GFT0"/>
<proteinExistence type="predicted"/>
<dbReference type="InterPro" id="IPR000387">
    <property type="entry name" value="Tyr_Pase_dom"/>
</dbReference>
<dbReference type="EMBL" id="ML992505">
    <property type="protein sequence ID" value="KAF2224300.1"/>
    <property type="molecule type" value="Genomic_DNA"/>
</dbReference>
<feature type="domain" description="Tyrosine specific protein phosphatases" evidence="1">
    <location>
        <begin position="133"/>
        <end position="218"/>
    </location>
</feature>
<dbReference type="PANTHER" id="PTHR31126:SF1">
    <property type="entry name" value="TYROSINE SPECIFIC PROTEIN PHOSPHATASES DOMAIN-CONTAINING PROTEIN"/>
    <property type="match status" value="1"/>
</dbReference>
<name>A0A6A6GFT0_9PEZI</name>
<dbReference type="Pfam" id="PF13350">
    <property type="entry name" value="Y_phosphatase3"/>
    <property type="match status" value="1"/>
</dbReference>
<gene>
    <name evidence="2" type="ORF">BDZ85DRAFT_165096</name>
</gene>
<dbReference type="InterPro" id="IPR026893">
    <property type="entry name" value="Tyr/Ser_Pase_IphP-type"/>
</dbReference>
<dbReference type="Proteomes" id="UP000799538">
    <property type="component" value="Unassembled WGS sequence"/>
</dbReference>
<protein>
    <submittedName>
        <fullName evidence="2">Tyrosine protein phosphatase 5</fullName>
    </submittedName>
</protein>
<feature type="non-terminal residue" evidence="2">
    <location>
        <position position="264"/>
    </location>
</feature>
<dbReference type="PANTHER" id="PTHR31126">
    <property type="entry name" value="TYROSINE-PROTEIN PHOSPHATASE"/>
    <property type="match status" value="1"/>
</dbReference>
<evidence type="ECO:0000259" key="1">
    <source>
        <dbReference type="PROSITE" id="PS50056"/>
    </source>
</evidence>
<dbReference type="OrthoDB" id="449382at2759"/>
<evidence type="ECO:0000313" key="3">
    <source>
        <dbReference type="Proteomes" id="UP000799538"/>
    </source>
</evidence>
<keyword evidence="3" id="KW-1185">Reference proteome</keyword>
<dbReference type="Gene3D" id="3.90.190.10">
    <property type="entry name" value="Protein tyrosine phosphatase superfamily"/>
    <property type="match status" value="1"/>
</dbReference>
<organism evidence="2 3">
    <name type="scientific">Elsinoe ampelina</name>
    <dbReference type="NCBI Taxonomy" id="302913"/>
    <lineage>
        <taxon>Eukaryota</taxon>
        <taxon>Fungi</taxon>
        <taxon>Dikarya</taxon>
        <taxon>Ascomycota</taxon>
        <taxon>Pezizomycotina</taxon>
        <taxon>Dothideomycetes</taxon>
        <taxon>Dothideomycetidae</taxon>
        <taxon>Myriangiales</taxon>
        <taxon>Elsinoaceae</taxon>
        <taxon>Elsinoe</taxon>
    </lineage>
</organism>
<evidence type="ECO:0000313" key="2">
    <source>
        <dbReference type="EMBL" id="KAF2224300.1"/>
    </source>
</evidence>
<accession>A0A6A6GFT0</accession>
<dbReference type="SUPFAM" id="SSF52799">
    <property type="entry name" value="(Phosphotyrosine protein) phosphatases II"/>
    <property type="match status" value="1"/>
</dbReference>
<feature type="non-terminal residue" evidence="2">
    <location>
        <position position="1"/>
    </location>
</feature>